<gene>
    <name evidence="2" type="ordered locus">Srot_0952</name>
</gene>
<dbReference type="KEGG" id="srt:Srot_0952"/>
<name>D6ZEQ1_SEGRD</name>
<organism evidence="2 3">
    <name type="scientific">Segniliparus rotundus (strain ATCC BAA-972 / CDC 1076 / CIP 108378 / DSM 44985 / JCM 13578)</name>
    <dbReference type="NCBI Taxonomy" id="640132"/>
    <lineage>
        <taxon>Bacteria</taxon>
        <taxon>Bacillati</taxon>
        <taxon>Actinomycetota</taxon>
        <taxon>Actinomycetes</taxon>
        <taxon>Mycobacteriales</taxon>
        <taxon>Segniliparaceae</taxon>
        <taxon>Segniliparus</taxon>
    </lineage>
</organism>
<dbReference type="EMBL" id="CP001958">
    <property type="protein sequence ID" value="ADG97425.1"/>
    <property type="molecule type" value="Genomic_DNA"/>
</dbReference>
<dbReference type="HOGENOM" id="CLU_2025129_0_0_11"/>
<accession>D6ZEQ1</accession>
<keyword evidence="1" id="KW-0812">Transmembrane</keyword>
<keyword evidence="1" id="KW-0472">Membrane</keyword>
<evidence type="ECO:0000256" key="1">
    <source>
        <dbReference type="SAM" id="Phobius"/>
    </source>
</evidence>
<dbReference type="AlphaFoldDB" id="D6ZEQ1"/>
<protein>
    <submittedName>
        <fullName evidence="2">Uncharacterized protein</fullName>
    </submittedName>
</protein>
<evidence type="ECO:0000313" key="3">
    <source>
        <dbReference type="Proteomes" id="UP000002247"/>
    </source>
</evidence>
<proteinExistence type="predicted"/>
<dbReference type="STRING" id="640132.Srot_0952"/>
<keyword evidence="3" id="KW-1185">Reference proteome</keyword>
<dbReference type="OrthoDB" id="9855096at2"/>
<dbReference type="Proteomes" id="UP000002247">
    <property type="component" value="Chromosome"/>
</dbReference>
<sequence length="122" mass="12450">MSEVMTAPRPDRVAPRKLIAGRACANTVLSGGVRRVSPSGAPAAELRCARAPIKTVQPELPQVSGSSAILTALMLVAIAFGVLFIASWRQSSITGPLEQEDVPAHAAAWTAPGDGPEGPGAA</sequence>
<evidence type="ECO:0000313" key="2">
    <source>
        <dbReference type="EMBL" id="ADG97425.1"/>
    </source>
</evidence>
<feature type="transmembrane region" description="Helical" evidence="1">
    <location>
        <begin position="68"/>
        <end position="88"/>
    </location>
</feature>
<dbReference type="RefSeq" id="WP_013137881.1">
    <property type="nucleotide sequence ID" value="NC_014168.1"/>
</dbReference>
<reference evidence="2 3" key="1">
    <citation type="journal article" date="2010" name="Stand. Genomic Sci.">
        <title>Complete genome sequence of Segniliparus rotundus type strain (CDC 1076).</title>
        <authorList>
            <person name="Sikorski J."/>
            <person name="Lapidus A."/>
            <person name="Copeland A."/>
            <person name="Misra M."/>
            <person name="Glavina Del Rio T."/>
            <person name="Nolan M."/>
            <person name="Lucas S."/>
            <person name="Chen F."/>
            <person name="Tice H."/>
            <person name="Cheng J.F."/>
            <person name="Jando M."/>
            <person name="Schneider S."/>
            <person name="Bruce D."/>
            <person name="Goodwin L."/>
            <person name="Pitluck S."/>
            <person name="Liolios K."/>
            <person name="Mikhailova N."/>
            <person name="Pati A."/>
            <person name="Ivanova N."/>
            <person name="Mavromatis K."/>
            <person name="Chen A."/>
            <person name="Palaniappan K."/>
            <person name="Chertkov O."/>
            <person name="Land M."/>
            <person name="Hauser L."/>
            <person name="Chang Y.J."/>
            <person name="Jeffries C.D."/>
            <person name="Brettin T."/>
            <person name="Detter J.C."/>
            <person name="Han C."/>
            <person name="Rohde M."/>
            <person name="Goker M."/>
            <person name="Bristow J."/>
            <person name="Eisen J.A."/>
            <person name="Markowitz V."/>
            <person name="Hugenholtz P."/>
            <person name="Kyrpides N.C."/>
            <person name="Klenk H.P."/>
        </authorList>
    </citation>
    <scope>NUCLEOTIDE SEQUENCE [LARGE SCALE GENOMIC DNA]</scope>
    <source>
        <strain evidence="3">ATCC BAA-972 / CDC 1076 / CIP 108378 / DSM 44985 / JCM 13578</strain>
    </source>
</reference>
<keyword evidence="1" id="KW-1133">Transmembrane helix</keyword>